<dbReference type="PROSITE" id="PS51819">
    <property type="entry name" value="VOC"/>
    <property type="match status" value="1"/>
</dbReference>
<dbReference type="InterPro" id="IPR004360">
    <property type="entry name" value="Glyas_Fos-R_dOase_dom"/>
</dbReference>
<dbReference type="InterPro" id="IPR052164">
    <property type="entry name" value="Anthracycline_SecMetBiosynth"/>
</dbReference>
<dbReference type="Pfam" id="PF00903">
    <property type="entry name" value="Glyoxalase"/>
    <property type="match status" value="1"/>
</dbReference>
<dbReference type="Pfam" id="PF18029">
    <property type="entry name" value="Glyoxalase_6"/>
    <property type="match status" value="1"/>
</dbReference>
<dbReference type="InterPro" id="IPR041581">
    <property type="entry name" value="Glyoxalase_6"/>
</dbReference>
<dbReference type="EMBL" id="JBIRGQ010000003">
    <property type="protein sequence ID" value="MFH8546665.1"/>
    <property type="molecule type" value="Genomic_DNA"/>
</dbReference>
<gene>
    <name evidence="2" type="ORF">ACH4F9_16820</name>
</gene>
<evidence type="ECO:0000259" key="1">
    <source>
        <dbReference type="PROSITE" id="PS51819"/>
    </source>
</evidence>
<comment type="caution">
    <text evidence="2">The sequence shown here is derived from an EMBL/GenBank/DDBJ whole genome shotgun (WGS) entry which is preliminary data.</text>
</comment>
<dbReference type="PANTHER" id="PTHR33993:SF10">
    <property type="entry name" value="CONSERVED PROTEIN"/>
    <property type="match status" value="1"/>
</dbReference>
<dbReference type="InterPro" id="IPR029068">
    <property type="entry name" value="Glyas_Bleomycin-R_OHBP_Dase"/>
</dbReference>
<evidence type="ECO:0000313" key="2">
    <source>
        <dbReference type="EMBL" id="MFH8546665.1"/>
    </source>
</evidence>
<evidence type="ECO:0000313" key="3">
    <source>
        <dbReference type="Proteomes" id="UP001610818"/>
    </source>
</evidence>
<organism evidence="2 3">
    <name type="scientific">Streptomyces longisporoflavus</name>
    <dbReference type="NCBI Taxonomy" id="28044"/>
    <lineage>
        <taxon>Bacteria</taxon>
        <taxon>Bacillati</taxon>
        <taxon>Actinomycetota</taxon>
        <taxon>Actinomycetes</taxon>
        <taxon>Kitasatosporales</taxon>
        <taxon>Streptomycetaceae</taxon>
        <taxon>Streptomyces</taxon>
    </lineage>
</organism>
<sequence>MTTDIGTTRIPAPRATERTRGAPSWLSYAARDARAAVEFYGYVLGWCRVPLLGAAGRTRSALVLRAGAPVGAISQASCDLGVHAGWMPHFAVDDLDGAVGRLRDRGATVAVGPLTTAAGRVAVAAGPHDEVFGLRHQAVDPRWSVGDGPVARIELYTGDVFAAALFYGGVLGWAGESADSCQVEYTGGRIVVRDGARAGSRPVATLGEGAVPGFEGQHRWHTAFRVADVDAAADIAAAQGGRVITPPRGPGGLREAVLADREGVPFTVVAE</sequence>
<dbReference type="Proteomes" id="UP001610818">
    <property type="component" value="Unassembled WGS sequence"/>
</dbReference>
<dbReference type="Gene3D" id="3.10.180.10">
    <property type="entry name" value="2,3-Dihydroxybiphenyl 1,2-Dioxygenase, domain 1"/>
    <property type="match status" value="2"/>
</dbReference>
<protein>
    <submittedName>
        <fullName evidence="2">VOC family protein</fullName>
    </submittedName>
</protein>
<accession>A0ABW7QQN5</accession>
<dbReference type="PANTHER" id="PTHR33993">
    <property type="entry name" value="GLYOXALASE-RELATED"/>
    <property type="match status" value="1"/>
</dbReference>
<dbReference type="RefSeq" id="WP_397712364.1">
    <property type="nucleotide sequence ID" value="NZ_JBIRGN010000003.1"/>
</dbReference>
<keyword evidence="3" id="KW-1185">Reference proteome</keyword>
<reference evidence="2 3" key="1">
    <citation type="submission" date="2024-10" db="EMBL/GenBank/DDBJ databases">
        <title>The Natural Products Discovery Center: Release of the First 8490 Sequenced Strains for Exploring Actinobacteria Biosynthetic Diversity.</title>
        <authorList>
            <person name="Kalkreuter E."/>
            <person name="Kautsar S.A."/>
            <person name="Yang D."/>
            <person name="Bader C.D."/>
            <person name="Teijaro C.N."/>
            <person name="Fluegel L."/>
            <person name="Davis C.M."/>
            <person name="Simpson J.R."/>
            <person name="Lauterbach L."/>
            <person name="Steele A.D."/>
            <person name="Gui C."/>
            <person name="Meng S."/>
            <person name="Li G."/>
            <person name="Viehrig K."/>
            <person name="Ye F."/>
            <person name="Su P."/>
            <person name="Kiefer A.F."/>
            <person name="Nichols A."/>
            <person name="Cepeda A.J."/>
            <person name="Yan W."/>
            <person name="Fan B."/>
            <person name="Jiang Y."/>
            <person name="Adhikari A."/>
            <person name="Zheng C.-J."/>
            <person name="Schuster L."/>
            <person name="Cowan T.M."/>
            <person name="Smanski M.J."/>
            <person name="Chevrette M.G."/>
            <person name="De Carvalho L.P.S."/>
            <person name="Shen B."/>
        </authorList>
    </citation>
    <scope>NUCLEOTIDE SEQUENCE [LARGE SCALE GENOMIC DNA]</scope>
    <source>
        <strain evidence="2 3">NPDC017990</strain>
    </source>
</reference>
<dbReference type="SUPFAM" id="SSF54593">
    <property type="entry name" value="Glyoxalase/Bleomycin resistance protein/Dihydroxybiphenyl dioxygenase"/>
    <property type="match status" value="2"/>
</dbReference>
<dbReference type="InterPro" id="IPR037523">
    <property type="entry name" value="VOC_core"/>
</dbReference>
<proteinExistence type="predicted"/>
<name>A0ABW7QQN5_9ACTN</name>
<feature type="domain" description="VOC" evidence="1">
    <location>
        <begin position="149"/>
        <end position="271"/>
    </location>
</feature>